<evidence type="ECO:0000313" key="2">
    <source>
        <dbReference type="EMBL" id="RKR83402.1"/>
    </source>
</evidence>
<feature type="domain" description="FecR protein" evidence="1">
    <location>
        <begin position="111"/>
        <end position="206"/>
    </location>
</feature>
<protein>
    <submittedName>
        <fullName evidence="2">FecR family protein</fullName>
    </submittedName>
</protein>
<name>A0A495J483_9SPHI</name>
<dbReference type="GO" id="GO:0016989">
    <property type="term" value="F:sigma factor antagonist activity"/>
    <property type="evidence" value="ECO:0007669"/>
    <property type="project" value="TreeGrafter"/>
</dbReference>
<dbReference type="EMBL" id="RBKU01000001">
    <property type="protein sequence ID" value="RKR83402.1"/>
    <property type="molecule type" value="Genomic_DNA"/>
</dbReference>
<dbReference type="Proteomes" id="UP000268007">
    <property type="component" value="Unassembled WGS sequence"/>
</dbReference>
<dbReference type="Pfam" id="PF04773">
    <property type="entry name" value="FecR"/>
    <property type="match status" value="1"/>
</dbReference>
<dbReference type="PANTHER" id="PTHR30273:SF2">
    <property type="entry name" value="PROTEIN FECR"/>
    <property type="match status" value="1"/>
</dbReference>
<dbReference type="PANTHER" id="PTHR30273">
    <property type="entry name" value="PERIPLASMIC SIGNAL SENSOR AND SIGMA FACTOR ACTIVATOR FECR-RELATED"/>
    <property type="match status" value="1"/>
</dbReference>
<reference evidence="2 3" key="1">
    <citation type="submission" date="2018-10" db="EMBL/GenBank/DDBJ databases">
        <title>Genomic Encyclopedia of Archaeal and Bacterial Type Strains, Phase II (KMG-II): from individual species to whole genera.</title>
        <authorList>
            <person name="Goeker M."/>
        </authorList>
    </citation>
    <scope>NUCLEOTIDE SEQUENCE [LARGE SCALE GENOMIC DNA]</scope>
    <source>
        <strain evidence="2 3">DSM 18602</strain>
    </source>
</reference>
<dbReference type="InterPro" id="IPR012373">
    <property type="entry name" value="Ferrdict_sens_TM"/>
</dbReference>
<dbReference type="AlphaFoldDB" id="A0A495J483"/>
<comment type="caution">
    <text evidence="2">The sequence shown here is derived from an EMBL/GenBank/DDBJ whole genome shotgun (WGS) entry which is preliminary data.</text>
</comment>
<gene>
    <name evidence="2" type="ORF">BDD43_3610</name>
</gene>
<keyword evidence="3" id="KW-1185">Reference proteome</keyword>
<dbReference type="Gene3D" id="2.60.120.1440">
    <property type="match status" value="1"/>
</dbReference>
<evidence type="ECO:0000259" key="1">
    <source>
        <dbReference type="Pfam" id="PF04773"/>
    </source>
</evidence>
<dbReference type="OrthoDB" id="1452822at2"/>
<proteinExistence type="predicted"/>
<sequence length="321" mass="36332">MPTEKELKKLLEKYASGKCSPAETKLLEAWFTRIGENQEVEDLSSADQHRMLNSLRKSPRFAKGKNRIISMFPAWKKIAVAASMVGILVLSGLWINKSIRNSGQQETAYIQISTGKGEVRKVTLPDRSVVWLNARTKLSYSPDFKNNRSLRLNGEAVFQVTHDKTHPFKVQTQDSIETTVLGTQFDISSYDGLTETQVAVLEGRVKVGKISQQAQGVLVKNDMISFNRSTKTFDKRIENAETMASWRTGQWELRGRGVEGLALVLFNQYGITLKHTKKSLDKVEVSANFNKRQTAEEIISTFCLLGDCKFRWISKTEVELY</sequence>
<dbReference type="RefSeq" id="WP_121198907.1">
    <property type="nucleotide sequence ID" value="NZ_RBKU01000001.1"/>
</dbReference>
<accession>A0A495J483</accession>
<dbReference type="PIRSF" id="PIRSF018266">
    <property type="entry name" value="FecR"/>
    <property type="match status" value="1"/>
</dbReference>
<evidence type="ECO:0000313" key="3">
    <source>
        <dbReference type="Proteomes" id="UP000268007"/>
    </source>
</evidence>
<organism evidence="2 3">
    <name type="scientific">Mucilaginibacter gracilis</name>
    <dbReference type="NCBI Taxonomy" id="423350"/>
    <lineage>
        <taxon>Bacteria</taxon>
        <taxon>Pseudomonadati</taxon>
        <taxon>Bacteroidota</taxon>
        <taxon>Sphingobacteriia</taxon>
        <taxon>Sphingobacteriales</taxon>
        <taxon>Sphingobacteriaceae</taxon>
        <taxon>Mucilaginibacter</taxon>
    </lineage>
</organism>
<dbReference type="InterPro" id="IPR006860">
    <property type="entry name" value="FecR"/>
</dbReference>